<name>A0AA88RZC8_TACVA</name>
<organism evidence="1 2">
    <name type="scientific">Tachysurus vachellii</name>
    <name type="common">Darkbarbel catfish</name>
    <name type="synonym">Pelteobagrus vachellii</name>
    <dbReference type="NCBI Taxonomy" id="175792"/>
    <lineage>
        <taxon>Eukaryota</taxon>
        <taxon>Metazoa</taxon>
        <taxon>Chordata</taxon>
        <taxon>Craniata</taxon>
        <taxon>Vertebrata</taxon>
        <taxon>Euteleostomi</taxon>
        <taxon>Actinopterygii</taxon>
        <taxon>Neopterygii</taxon>
        <taxon>Teleostei</taxon>
        <taxon>Ostariophysi</taxon>
        <taxon>Siluriformes</taxon>
        <taxon>Bagridae</taxon>
        <taxon>Tachysurus</taxon>
    </lineage>
</organism>
<accession>A0AA88RZC8</accession>
<comment type="caution">
    <text evidence="1">The sequence shown here is derived from an EMBL/GenBank/DDBJ whole genome shotgun (WGS) entry which is preliminary data.</text>
</comment>
<reference evidence="1" key="1">
    <citation type="submission" date="2023-08" db="EMBL/GenBank/DDBJ databases">
        <title>Pelteobagrus vachellii genome.</title>
        <authorList>
            <person name="Liu H."/>
        </authorList>
    </citation>
    <scope>NUCLEOTIDE SEQUENCE</scope>
    <source>
        <strain evidence="1">PRFRI_2022a</strain>
        <tissue evidence="1">Muscle</tissue>
    </source>
</reference>
<gene>
    <name evidence="1" type="ORF">Q7C36_020267</name>
</gene>
<protein>
    <submittedName>
        <fullName evidence="1">Uncharacterized protein</fullName>
    </submittedName>
</protein>
<dbReference type="EMBL" id="JAVHJS010000021">
    <property type="protein sequence ID" value="KAK2823667.1"/>
    <property type="molecule type" value="Genomic_DNA"/>
</dbReference>
<dbReference type="Proteomes" id="UP001187315">
    <property type="component" value="Unassembled WGS sequence"/>
</dbReference>
<dbReference type="AlphaFoldDB" id="A0AA88RZC8"/>
<proteinExistence type="predicted"/>
<evidence type="ECO:0000313" key="2">
    <source>
        <dbReference type="Proteomes" id="UP001187315"/>
    </source>
</evidence>
<keyword evidence="2" id="KW-1185">Reference proteome</keyword>
<evidence type="ECO:0000313" key="1">
    <source>
        <dbReference type="EMBL" id="KAK2823667.1"/>
    </source>
</evidence>
<sequence>MSHINNSYVPAVQTGLAVLHKSEATENFCSSSQSSHALQFHNHFLTVIHQPAILVRIQNETNHSTKIQADISTASDTPVLLLGGVLKRTIPAV</sequence>